<dbReference type="AlphaFoldDB" id="A0AAD7EVM4"/>
<reference evidence="1" key="1">
    <citation type="submission" date="2023-03" db="EMBL/GenBank/DDBJ databases">
        <title>Massive genome expansion in bonnet fungi (Mycena s.s.) driven by repeated elements and novel gene families across ecological guilds.</title>
        <authorList>
            <consortium name="Lawrence Berkeley National Laboratory"/>
            <person name="Harder C.B."/>
            <person name="Miyauchi S."/>
            <person name="Viragh M."/>
            <person name="Kuo A."/>
            <person name="Thoen E."/>
            <person name="Andreopoulos B."/>
            <person name="Lu D."/>
            <person name="Skrede I."/>
            <person name="Drula E."/>
            <person name="Henrissat B."/>
            <person name="Morin E."/>
            <person name="Kohler A."/>
            <person name="Barry K."/>
            <person name="LaButti K."/>
            <person name="Morin E."/>
            <person name="Salamov A."/>
            <person name="Lipzen A."/>
            <person name="Mereny Z."/>
            <person name="Hegedus B."/>
            <person name="Baldrian P."/>
            <person name="Stursova M."/>
            <person name="Weitz H."/>
            <person name="Taylor A."/>
            <person name="Grigoriev I.V."/>
            <person name="Nagy L.G."/>
            <person name="Martin F."/>
            <person name="Kauserud H."/>
        </authorList>
    </citation>
    <scope>NUCLEOTIDE SEQUENCE</scope>
    <source>
        <strain evidence="1">CBHHK002</strain>
    </source>
</reference>
<keyword evidence="2" id="KW-1185">Reference proteome</keyword>
<comment type="caution">
    <text evidence="1">The sequence shown here is derived from an EMBL/GenBank/DDBJ whole genome shotgun (WGS) entry which is preliminary data.</text>
</comment>
<protein>
    <submittedName>
        <fullName evidence="1">Uncharacterized protein</fullName>
    </submittedName>
</protein>
<dbReference type="EMBL" id="JARIHO010000013">
    <property type="protein sequence ID" value="KAJ7351577.1"/>
    <property type="molecule type" value="Genomic_DNA"/>
</dbReference>
<accession>A0AAD7EVM4</accession>
<dbReference type="Proteomes" id="UP001218218">
    <property type="component" value="Unassembled WGS sequence"/>
</dbReference>
<organism evidence="1 2">
    <name type="scientific">Mycena albidolilacea</name>
    <dbReference type="NCBI Taxonomy" id="1033008"/>
    <lineage>
        <taxon>Eukaryota</taxon>
        <taxon>Fungi</taxon>
        <taxon>Dikarya</taxon>
        <taxon>Basidiomycota</taxon>
        <taxon>Agaricomycotina</taxon>
        <taxon>Agaricomycetes</taxon>
        <taxon>Agaricomycetidae</taxon>
        <taxon>Agaricales</taxon>
        <taxon>Marasmiineae</taxon>
        <taxon>Mycenaceae</taxon>
        <taxon>Mycena</taxon>
    </lineage>
</organism>
<sequence length="303" mass="34159">MPPAAALFSISSSSTSSLARSHPTRIAGGVLLHAHGDPPPFPVRDATLESAPFTRTVLRVPGYEGVRGRIWILTRALRHLQRHLFLHHHQFHSTRIVTLRTKARLKPKRSTTRTTTRGLPSSTTAPISVLSRQLRCSHPPGPHTAVEVRSCFVGESFLSSFFRLWRYGILGVLSCMFRWRRSAARAFPCVVEVEVVRRGPALACGWADVTPAFLDALYPLHGRPVWAFCPCSSNFVQYAPRTGLLHVDLADVGDLRDMHSRFSFSTHIRARCIPRVVVRRSLDRLRPNELVISRWILRRTSIE</sequence>
<evidence type="ECO:0000313" key="1">
    <source>
        <dbReference type="EMBL" id="KAJ7351577.1"/>
    </source>
</evidence>
<gene>
    <name evidence="1" type="ORF">DFH08DRAFT_100969</name>
</gene>
<evidence type="ECO:0000313" key="2">
    <source>
        <dbReference type="Proteomes" id="UP001218218"/>
    </source>
</evidence>
<proteinExistence type="predicted"/>
<name>A0AAD7EVM4_9AGAR</name>